<evidence type="ECO:0000313" key="2">
    <source>
        <dbReference type="Proteomes" id="UP000683511"/>
    </source>
</evidence>
<dbReference type="Proteomes" id="UP000683511">
    <property type="component" value="Chromosome"/>
</dbReference>
<dbReference type="KEGG" id="rsin:B6N60_01184"/>
<keyword evidence="2" id="KW-1185">Reference proteome</keyword>
<gene>
    <name evidence="1" type="ORF">B6N60_01184</name>
</gene>
<name>A0A975Y3U7_9NOST</name>
<sequence length="45" mass="5116">MPLICSGEVNHGKCIYKSFAESRVILHYFYGLGIWIGLVREQGTE</sequence>
<accession>A0A975Y3U7</accession>
<proteinExistence type="predicted"/>
<organism evidence="1 2">
    <name type="scientific">Richelia sinica FACHB-800</name>
    <dbReference type="NCBI Taxonomy" id="1357546"/>
    <lineage>
        <taxon>Bacteria</taxon>
        <taxon>Bacillati</taxon>
        <taxon>Cyanobacteriota</taxon>
        <taxon>Cyanophyceae</taxon>
        <taxon>Nostocales</taxon>
        <taxon>Nostocaceae</taxon>
        <taxon>Richelia</taxon>
    </lineage>
</organism>
<dbReference type="AlphaFoldDB" id="A0A975Y3U7"/>
<evidence type="ECO:0000313" key="1">
    <source>
        <dbReference type="EMBL" id="QXE22501.1"/>
    </source>
</evidence>
<protein>
    <submittedName>
        <fullName evidence="1">Uncharacterized protein</fullName>
    </submittedName>
</protein>
<dbReference type="RefSeq" id="WP_190602768.1">
    <property type="nucleotide sequence ID" value="NZ_CP021056.1"/>
</dbReference>
<dbReference type="EMBL" id="CP021056">
    <property type="protein sequence ID" value="QXE22501.1"/>
    <property type="molecule type" value="Genomic_DNA"/>
</dbReference>
<reference evidence="1" key="1">
    <citation type="submission" date="2017-04" db="EMBL/GenBank/DDBJ databases">
        <title>Genome deletions in a multicellular cyanobacterial endosymbiont for morphological adaptation in marine diatoms.</title>
        <authorList>
            <person name="Wang Y."/>
            <person name="Gao H."/>
            <person name="Li R."/>
            <person name="Xu X."/>
        </authorList>
    </citation>
    <scope>NUCLEOTIDE SEQUENCE</scope>
    <source>
        <strain evidence="1">FACHB 800</strain>
    </source>
</reference>